<proteinExistence type="predicted"/>
<organism evidence="2 3">
    <name type="scientific">Dietzia cinnamea</name>
    <dbReference type="NCBI Taxonomy" id="321318"/>
    <lineage>
        <taxon>Bacteria</taxon>
        <taxon>Bacillati</taxon>
        <taxon>Actinomycetota</taxon>
        <taxon>Actinomycetes</taxon>
        <taxon>Mycobacteriales</taxon>
        <taxon>Dietziaceae</taxon>
        <taxon>Dietzia</taxon>
    </lineage>
</organism>
<evidence type="ECO:0000256" key="1">
    <source>
        <dbReference type="SAM" id="MobiDB-lite"/>
    </source>
</evidence>
<evidence type="ECO:0000313" key="3">
    <source>
        <dbReference type="Proteomes" id="UP001206890"/>
    </source>
</evidence>
<reference evidence="2" key="1">
    <citation type="submission" date="2022-04" db="EMBL/GenBank/DDBJ databases">
        <title>Human microbiome associated bacterial genomes.</title>
        <authorList>
            <person name="Sandstrom S."/>
            <person name="Salamzade R."/>
            <person name="Kalan L.R."/>
        </authorList>
    </citation>
    <scope>NUCLEOTIDE SEQUENCE</scope>
    <source>
        <strain evidence="2">P3-SID1762</strain>
    </source>
</reference>
<gene>
    <name evidence="2" type="ORF">M3D93_00020</name>
</gene>
<dbReference type="AlphaFoldDB" id="A0AAW5Q1P6"/>
<comment type="caution">
    <text evidence="2">The sequence shown here is derived from an EMBL/GenBank/DDBJ whole genome shotgun (WGS) entry which is preliminary data.</text>
</comment>
<dbReference type="RefSeq" id="WP_141763943.1">
    <property type="nucleotide sequence ID" value="NZ_JALXLT010000041.1"/>
</dbReference>
<evidence type="ECO:0000313" key="2">
    <source>
        <dbReference type="EMBL" id="MCT2116150.1"/>
    </source>
</evidence>
<dbReference type="Proteomes" id="UP001206890">
    <property type="component" value="Unassembled WGS sequence"/>
</dbReference>
<feature type="compositionally biased region" description="Gly residues" evidence="1">
    <location>
        <begin position="104"/>
        <end position="114"/>
    </location>
</feature>
<accession>A0AAW5Q1P6</accession>
<sequence length="156" mass="16378">MGQPTAGLDRGDERDASREVTLGIVGLEVIVGDRRVRGRRPQAALVGIRLVGIGDSRATLLIRRDRDRSTEGLARGLEITGDLSEIYRATAQRARRLLVVLGGGDAGSGESGSGGERDSRSSGQNSISNEHECSLQRGKVTASRAAVTLTGVLGNT</sequence>
<dbReference type="EMBL" id="JALXTC010000001">
    <property type="protein sequence ID" value="MCT2116150.1"/>
    <property type="molecule type" value="Genomic_DNA"/>
</dbReference>
<name>A0AAW5Q1P6_9ACTN</name>
<protein>
    <submittedName>
        <fullName evidence="2">Uncharacterized protein</fullName>
    </submittedName>
</protein>
<feature type="region of interest" description="Disordered" evidence="1">
    <location>
        <begin position="104"/>
        <end position="138"/>
    </location>
</feature>